<evidence type="ECO:0000313" key="4">
    <source>
        <dbReference type="EMBL" id="KQK06359.1"/>
    </source>
</evidence>
<keyword evidence="2" id="KW-0732">Signal</keyword>
<dbReference type="eggNOG" id="KOG3043">
    <property type="taxonomic scope" value="Eukaryota"/>
</dbReference>
<feature type="domain" description="Dienelactone hydrolase" evidence="3">
    <location>
        <begin position="68"/>
        <end position="276"/>
    </location>
</feature>
<evidence type="ECO:0000256" key="1">
    <source>
        <dbReference type="SAM" id="MobiDB-lite"/>
    </source>
</evidence>
<organism evidence="5">
    <name type="scientific">Brachypodium distachyon</name>
    <name type="common">Purple false brome</name>
    <name type="synonym">Trachynia distachya</name>
    <dbReference type="NCBI Taxonomy" id="15368"/>
    <lineage>
        <taxon>Eukaryota</taxon>
        <taxon>Viridiplantae</taxon>
        <taxon>Streptophyta</taxon>
        <taxon>Embryophyta</taxon>
        <taxon>Tracheophyta</taxon>
        <taxon>Spermatophyta</taxon>
        <taxon>Magnoliopsida</taxon>
        <taxon>Liliopsida</taxon>
        <taxon>Poales</taxon>
        <taxon>Poaceae</taxon>
        <taxon>BOP clade</taxon>
        <taxon>Pooideae</taxon>
        <taxon>Stipodae</taxon>
        <taxon>Brachypodieae</taxon>
        <taxon>Brachypodium</taxon>
    </lineage>
</organism>
<gene>
    <name evidence="5" type="primary">LOC100822628</name>
    <name evidence="4" type="ORF">BRADI_2g25990v3</name>
</gene>
<dbReference type="RefSeq" id="XP_003566261.1">
    <property type="nucleotide sequence ID" value="XM_003566213.4"/>
</dbReference>
<sequence length="287" mass="30944">MGSSSLLPCLLLLLATALSGEATARLVLPSHEPSSKSSQQCLDNPPDLTAAGGEGEAGQLVPDLGGLQAYVTGSRLSAYAVVIASDYYGFQAPKLRKIADQVADDGYLVVVPDLLHGDPYKDDPKNSFSEWLKTHSPVEAAEKTQVLIAALKKQGVSVVGVAGYCWGGKVAVELSKSEEIEAVVISHPALVTVDDMKEVKHPIEVLGAELDDTSPPKLVHQFEHALDQNKMIDHFVKIFPGVPHGFACRYDANDQFAVKTAEEARGDMLSWFNKYLKNQRDLPLHGS</sequence>
<dbReference type="PANTHER" id="PTHR17630">
    <property type="entry name" value="DIENELACTONE HYDROLASE"/>
    <property type="match status" value="1"/>
</dbReference>
<accession>I1HJM3</accession>
<dbReference type="PANTHER" id="PTHR17630:SF89">
    <property type="entry name" value="OS05G0400200 PROTEIN"/>
    <property type="match status" value="1"/>
</dbReference>
<dbReference type="GO" id="GO:0016787">
    <property type="term" value="F:hydrolase activity"/>
    <property type="evidence" value="ECO:0007669"/>
    <property type="project" value="InterPro"/>
</dbReference>
<evidence type="ECO:0000313" key="6">
    <source>
        <dbReference type="Proteomes" id="UP000008810"/>
    </source>
</evidence>
<dbReference type="KEGG" id="bdi:100822628"/>
<dbReference type="SUPFAM" id="SSF53474">
    <property type="entry name" value="alpha/beta-Hydrolases"/>
    <property type="match status" value="1"/>
</dbReference>
<dbReference type="EMBL" id="CM000881">
    <property type="protein sequence ID" value="KQK06359.1"/>
    <property type="molecule type" value="Genomic_DNA"/>
</dbReference>
<evidence type="ECO:0000256" key="2">
    <source>
        <dbReference type="SAM" id="SignalP"/>
    </source>
</evidence>
<dbReference type="HOGENOM" id="CLU_054590_8_0_1"/>
<dbReference type="FunCoup" id="I1HJM3">
    <property type="interactions" value="926"/>
</dbReference>
<keyword evidence="6" id="KW-1185">Reference proteome</keyword>
<feature type="signal peptide" evidence="2">
    <location>
        <begin position="1"/>
        <end position="24"/>
    </location>
</feature>
<feature type="region of interest" description="Disordered" evidence="1">
    <location>
        <begin position="29"/>
        <end position="55"/>
    </location>
</feature>
<reference evidence="4" key="2">
    <citation type="submission" date="2017-06" db="EMBL/GenBank/DDBJ databases">
        <title>WGS assembly of Brachypodium distachyon.</title>
        <authorList>
            <consortium name="The International Brachypodium Initiative"/>
            <person name="Lucas S."/>
            <person name="Harmon-Smith M."/>
            <person name="Lail K."/>
            <person name="Tice H."/>
            <person name="Grimwood J."/>
            <person name="Bruce D."/>
            <person name="Barry K."/>
            <person name="Shu S."/>
            <person name="Lindquist E."/>
            <person name="Wang M."/>
            <person name="Pitluck S."/>
            <person name="Vogel J.P."/>
            <person name="Garvin D.F."/>
            <person name="Mockler T.C."/>
            <person name="Schmutz J."/>
            <person name="Rokhsar D."/>
            <person name="Bevan M.W."/>
        </authorList>
    </citation>
    <scope>NUCLEOTIDE SEQUENCE</scope>
    <source>
        <strain evidence="4">Bd21</strain>
    </source>
</reference>
<proteinExistence type="predicted"/>
<dbReference type="Gramene" id="KQK06359">
    <property type="protein sequence ID" value="KQK06359"/>
    <property type="gene ID" value="BRADI_2g25990v3"/>
</dbReference>
<evidence type="ECO:0000259" key="3">
    <source>
        <dbReference type="Pfam" id="PF01738"/>
    </source>
</evidence>
<dbReference type="Proteomes" id="UP000008810">
    <property type="component" value="Chromosome 2"/>
</dbReference>
<dbReference type="OMA" id="CRYLKAG"/>
<dbReference type="InterPro" id="IPR002925">
    <property type="entry name" value="Dienelactn_hydro"/>
</dbReference>
<dbReference type="Gene3D" id="3.40.50.1820">
    <property type="entry name" value="alpha/beta hydrolase"/>
    <property type="match status" value="1"/>
</dbReference>
<dbReference type="AlphaFoldDB" id="I1HJM3"/>
<dbReference type="OrthoDB" id="17560at2759"/>
<reference evidence="4 5" key="1">
    <citation type="journal article" date="2010" name="Nature">
        <title>Genome sequencing and analysis of the model grass Brachypodium distachyon.</title>
        <authorList>
            <consortium name="International Brachypodium Initiative"/>
        </authorList>
    </citation>
    <scope>NUCLEOTIDE SEQUENCE [LARGE SCALE GENOMIC DNA]</scope>
    <source>
        <strain evidence="4 5">Bd21</strain>
    </source>
</reference>
<dbReference type="Pfam" id="PF01738">
    <property type="entry name" value="DLH"/>
    <property type="match status" value="1"/>
</dbReference>
<protein>
    <recommendedName>
        <fullName evidence="3">Dienelactone hydrolase domain-containing protein</fullName>
    </recommendedName>
</protein>
<evidence type="ECO:0000313" key="5">
    <source>
        <dbReference type="EnsemblPlants" id="KQK06359"/>
    </source>
</evidence>
<dbReference type="ExpressionAtlas" id="I1HJM3">
    <property type="expression patterns" value="baseline"/>
</dbReference>
<dbReference type="GeneID" id="100822628"/>
<feature type="chain" id="PRO_5014094633" description="Dienelactone hydrolase domain-containing protein" evidence="2">
    <location>
        <begin position="25"/>
        <end position="287"/>
    </location>
</feature>
<name>I1HJM3_BRADI</name>
<reference evidence="5" key="3">
    <citation type="submission" date="2018-08" db="UniProtKB">
        <authorList>
            <consortium name="EnsemblPlants"/>
        </authorList>
    </citation>
    <scope>IDENTIFICATION</scope>
    <source>
        <strain evidence="5">cv. Bd21</strain>
    </source>
</reference>
<dbReference type="EnsemblPlants" id="KQK06359">
    <property type="protein sequence ID" value="KQK06359"/>
    <property type="gene ID" value="BRADI_2g25990v3"/>
</dbReference>
<dbReference type="InterPro" id="IPR029058">
    <property type="entry name" value="AB_hydrolase_fold"/>
</dbReference>